<keyword evidence="2" id="KW-0472">Membrane</keyword>
<feature type="compositionally biased region" description="Low complexity" evidence="1">
    <location>
        <begin position="1514"/>
        <end position="1537"/>
    </location>
</feature>
<dbReference type="PANTHER" id="PTHR21579:SF20">
    <property type="entry name" value="PROTEIN TINCAR"/>
    <property type="match status" value="1"/>
</dbReference>
<feature type="compositionally biased region" description="Polar residues" evidence="1">
    <location>
        <begin position="658"/>
        <end position="668"/>
    </location>
</feature>
<dbReference type="InterPro" id="IPR053291">
    <property type="entry name" value="Ommatidial_diff-associated"/>
</dbReference>
<feature type="compositionally biased region" description="Low complexity" evidence="1">
    <location>
        <begin position="449"/>
        <end position="459"/>
    </location>
</feature>
<name>A0A9C5ZE71_9MUSC</name>
<feature type="transmembrane region" description="Helical" evidence="2">
    <location>
        <begin position="1069"/>
        <end position="1088"/>
    </location>
</feature>
<dbReference type="PANTHER" id="PTHR21579">
    <property type="entry name" value="PROTEIN TINCAR"/>
    <property type="match status" value="1"/>
</dbReference>
<accession>A0A9C5ZE71</accession>
<organism evidence="3 4">
    <name type="scientific">Glossina fuscipes</name>
    <dbReference type="NCBI Taxonomy" id="7396"/>
    <lineage>
        <taxon>Eukaryota</taxon>
        <taxon>Metazoa</taxon>
        <taxon>Ecdysozoa</taxon>
        <taxon>Arthropoda</taxon>
        <taxon>Hexapoda</taxon>
        <taxon>Insecta</taxon>
        <taxon>Pterygota</taxon>
        <taxon>Neoptera</taxon>
        <taxon>Endopterygota</taxon>
        <taxon>Diptera</taxon>
        <taxon>Brachycera</taxon>
        <taxon>Muscomorpha</taxon>
        <taxon>Hippoboscoidea</taxon>
        <taxon>Glossinidae</taxon>
        <taxon>Glossina</taxon>
    </lineage>
</organism>
<feature type="compositionally biased region" description="Polar residues" evidence="1">
    <location>
        <begin position="52"/>
        <end position="63"/>
    </location>
</feature>
<feature type="compositionally biased region" description="Basic and acidic residues" evidence="1">
    <location>
        <begin position="1271"/>
        <end position="1282"/>
    </location>
</feature>
<feature type="region of interest" description="Disordered" evidence="1">
    <location>
        <begin position="482"/>
        <end position="505"/>
    </location>
</feature>
<keyword evidence="2" id="KW-0812">Transmembrane</keyword>
<evidence type="ECO:0000256" key="2">
    <source>
        <dbReference type="SAM" id="Phobius"/>
    </source>
</evidence>
<dbReference type="GeneID" id="119642733"/>
<feature type="compositionally biased region" description="Low complexity" evidence="1">
    <location>
        <begin position="369"/>
        <end position="385"/>
    </location>
</feature>
<feature type="transmembrane region" description="Helical" evidence="2">
    <location>
        <begin position="170"/>
        <end position="189"/>
    </location>
</feature>
<feature type="transmembrane region" description="Helical" evidence="2">
    <location>
        <begin position="278"/>
        <end position="297"/>
    </location>
</feature>
<dbReference type="KEGG" id="gfs:119642733"/>
<evidence type="ECO:0000256" key="1">
    <source>
        <dbReference type="SAM" id="MobiDB-lite"/>
    </source>
</evidence>
<feature type="region of interest" description="Disordered" evidence="1">
    <location>
        <begin position="1487"/>
        <end position="1545"/>
    </location>
</feature>
<gene>
    <name evidence="4" type="primary">LOC119642733</name>
</gene>
<feature type="region of interest" description="Disordered" evidence="1">
    <location>
        <begin position="1634"/>
        <end position="1658"/>
    </location>
</feature>
<feature type="transmembrane region" description="Helical" evidence="2">
    <location>
        <begin position="1108"/>
        <end position="1129"/>
    </location>
</feature>
<keyword evidence="2" id="KW-1133">Transmembrane helix</keyword>
<feature type="compositionally biased region" description="Pro residues" evidence="1">
    <location>
        <begin position="1432"/>
        <end position="1441"/>
    </location>
</feature>
<feature type="compositionally biased region" description="Low complexity" evidence="1">
    <location>
        <begin position="72"/>
        <end position="124"/>
    </location>
</feature>
<sequence>MSLTGSLLAYDNNNGSIITAAATSATTTTTTKPKQTKRTSILRYSQYDKTPVSGSNTETQLNGSFMGKATPSSLNSSISNSIITNASSNQQQQQQQHHQQQSQQQSQQQHQQQQQQQQQQQHHQNFPITAHLPAKLMNSKRKHAKYNNMYPSHMYPDHNNYLHLNSLWSIWYGVLLTLFQGYLAVHGAYRFLGCSLISWKIEPVTELNLQIVLSGVVFILLPFFFTSAVFKVGNLANDGIKLATGAKERRCSMIPHDGLEEEARGGTLRALWTHGGPTAAFVHILIAMCLLLPRLLLEARIIENGLLPQESIWQTELDFMTVNRRNLVVLSVVTSPYQNRSHQYESQEEEDYYNDTMFTEFAGSGISSSSSSSGSSSSSSSSSNSFTNADNRNDHRGSINNHLLDNDSKQQYDKKHKSLADSSGKTSFFEVPDLINSSGDNIEEHDKNNSNNNNNSNKSHATSTNEETQELVNKWLKETRSTTMTTATPSTSSSMATTATTTSRETTFSTINTSEIAILTTATGEIIANTNSVDLKDNGKIRHKLNTLSKDSNNSSENIKMTAADDDIMTTITIKAATTSTATAKIDKETTTTTTPTTMKTTTMTPTSTTTIMAETRLITSNKPTTKEFITTNNSSSSTSITATTSTMLKTNITASTTTNSLESQTSQAHHHHNHNHHHQHQRKHNHQHNHEHNHHHNHNNNHASKTPHKHGQHRQRKISPSGTSRKHHHQPSTLSVGYSDIKGFPARNEEGLPGQMVLSNSNDNVINQLAEKDFSGNSLGGGVVFEHTAGGVRTTSLEELDFGRARVAIYPKSSTTISTTTRDSNIHIVKPERLPEIIPSTPVSSNSKIIEIKAKTNKKVKRETVEIEPEYLVGELNLNDSSEYIAELNPGDSTATATTILIGNVVNTGPSSTNGNEIVRLDGFAGMLQLFFGIEKPIDVAVFSHPPSAEFINLLFALMVWCVRYPAVFWTTAKSFATIFSVQIIASASDIIFSFVGISTLYKLQIYSEALPIQNHGLVLNATVTLLLFLLSTLLMISSSMIMYLYGHGRLAAKMRDRSLITLKSSDTWIYFAHCASLCYVLALAVVKAPLLNDLSATYRQNLHCPTFMAALVSVMHLLLWIVIWLGLSAKRRWSFKLPPLDAYGIIGKATTQPLLMHNRGSLTSSAQQGGNLNAATAVSNGSTIAGGGGGSLEQKSNIVGGVGGSLVSGIGSVMGTGNHHLSNTSSSDVVSGTPADDIYWPKLTPSSPKLKVTFNEVPSTSDDDQLLIGDHEQNDGKRDSPCGTTVCFTSATGEIDDGEYATLRSATAATVVGIAVGSGSGVANKGGIGAMTKTHTPPVGGVKVLHLSEFDELPPPPPHMMSSMTITSHTATVSVNINASNVGGGSSGNSTVDYVNCTATSDDNISEEGKLLACVRDDSVTYASTRDLEPPLPPPPPPTHNHQQQQTANKRAPHAMPEVMQLSSSPEHLVSPLAPVTVTVHTNEAHIASSSTPRCIRRADSGVPQEALTPRSDTNSTGTESTTSPPERAPSESSSGVHSAEERDVEVVIRPRAACKPPAKPPQPAIQEEPYGRCTNMRMTSFTSSSNTNSATLPLQRTAPEQKFDYSQHCSTMPLPTTNQHNYNYQQNQNQSNAYTTSAHSMTQSHHNAGGGNLSSFKTPLYANSGVALQGHFSAQPPPLPPPPTVTHTVLPNGARYSNPNNILKRLPHVKTAESPYGYSGLGAGHHTFAKPGYENSLVNTSIPEDRDSANYSMTSEQDCLYATASALQ</sequence>
<feature type="region of interest" description="Disordered" evidence="1">
    <location>
        <begin position="1426"/>
        <end position="1469"/>
    </location>
</feature>
<feature type="compositionally biased region" description="Polar residues" evidence="1">
    <location>
        <begin position="1640"/>
        <end position="1649"/>
    </location>
</feature>
<feature type="transmembrane region" description="Helical" evidence="2">
    <location>
        <begin position="952"/>
        <end position="971"/>
    </location>
</feature>
<feature type="region of interest" description="Disordered" evidence="1">
    <location>
        <begin position="369"/>
        <end position="469"/>
    </location>
</feature>
<protein>
    <submittedName>
        <fullName evidence="4">Protein tincar</fullName>
    </submittedName>
</protein>
<feature type="region of interest" description="Disordered" evidence="1">
    <location>
        <begin position="1260"/>
        <end position="1283"/>
    </location>
</feature>
<evidence type="ECO:0000313" key="4">
    <source>
        <dbReference type="RefSeq" id="XP_037897928.1"/>
    </source>
</evidence>
<feature type="transmembrane region" description="Helical" evidence="2">
    <location>
        <begin position="209"/>
        <end position="230"/>
    </location>
</feature>
<feature type="compositionally biased region" description="Basic residues" evidence="1">
    <location>
        <begin position="669"/>
        <end position="718"/>
    </location>
</feature>
<feature type="compositionally biased region" description="Polar residues" evidence="1">
    <location>
        <begin position="1442"/>
        <end position="1451"/>
    </location>
</feature>
<keyword evidence="3" id="KW-1185">Reference proteome</keyword>
<proteinExistence type="predicted"/>
<feature type="transmembrane region" description="Helical" evidence="2">
    <location>
        <begin position="983"/>
        <end position="1003"/>
    </location>
</feature>
<feature type="region of interest" description="Disordered" evidence="1">
    <location>
        <begin position="658"/>
        <end position="740"/>
    </location>
</feature>
<feature type="region of interest" description="Disordered" evidence="1">
    <location>
        <begin position="25"/>
        <end position="124"/>
    </location>
</feature>
<feature type="compositionally biased region" description="Basic and acidic residues" evidence="1">
    <location>
        <begin position="404"/>
        <end position="413"/>
    </location>
</feature>
<dbReference type="RefSeq" id="XP_037897928.1">
    <property type="nucleotide sequence ID" value="XM_038042000.1"/>
</dbReference>
<reference evidence="4" key="1">
    <citation type="submission" date="2025-08" db="UniProtKB">
        <authorList>
            <consortium name="RefSeq"/>
        </authorList>
    </citation>
    <scope>IDENTIFICATION</scope>
    <source>
        <tissue evidence="4">Whole body pupa</tissue>
    </source>
</reference>
<dbReference type="Proteomes" id="UP000092443">
    <property type="component" value="Unplaced"/>
</dbReference>
<feature type="transmembrane region" description="Helical" evidence="2">
    <location>
        <begin position="1023"/>
        <end position="1048"/>
    </location>
</feature>
<evidence type="ECO:0000313" key="3">
    <source>
        <dbReference type="Proteomes" id="UP000092443"/>
    </source>
</evidence>